<reference evidence="1 2" key="1">
    <citation type="journal article" date="2024" name="Int. J. Mol. Sci.">
        <title>Exploration of Alicyclobacillus spp. Genome in Search of Antibiotic Resistance.</title>
        <authorList>
            <person name="Bucka-Kolendo J."/>
            <person name="Kiousi D.E."/>
            <person name="Dekowska A."/>
            <person name="Mikolajczuk-Szczyrba A."/>
            <person name="Karadedos D.M."/>
            <person name="Michael P."/>
            <person name="Galanis A."/>
            <person name="Sokolowska B."/>
        </authorList>
    </citation>
    <scope>NUCLEOTIDE SEQUENCE [LARGE SCALE GENOMIC DNA]</scope>
    <source>
        <strain evidence="1 2">KKP 3000</strain>
    </source>
</reference>
<organism evidence="1 2">
    <name type="scientific">Alicyclobacillus fastidiosus</name>
    <dbReference type="NCBI Taxonomy" id="392011"/>
    <lineage>
        <taxon>Bacteria</taxon>
        <taxon>Bacillati</taxon>
        <taxon>Bacillota</taxon>
        <taxon>Bacilli</taxon>
        <taxon>Bacillales</taxon>
        <taxon>Alicyclobacillaceae</taxon>
        <taxon>Alicyclobacillus</taxon>
    </lineage>
</organism>
<evidence type="ECO:0000313" key="1">
    <source>
        <dbReference type="EMBL" id="MFB5192161.1"/>
    </source>
</evidence>
<comment type="caution">
    <text evidence="1">The sequence shown here is derived from an EMBL/GenBank/DDBJ whole genome shotgun (WGS) entry which is preliminary data.</text>
</comment>
<dbReference type="Proteomes" id="UP001579974">
    <property type="component" value="Unassembled WGS sequence"/>
</dbReference>
<keyword evidence="2" id="KW-1185">Reference proteome</keyword>
<dbReference type="EMBL" id="JBDXSU010000017">
    <property type="protein sequence ID" value="MFB5192161.1"/>
    <property type="molecule type" value="Genomic_DNA"/>
</dbReference>
<evidence type="ECO:0000313" key="2">
    <source>
        <dbReference type="Proteomes" id="UP001579974"/>
    </source>
</evidence>
<sequence>MQWSEVPEMSPDKFLLLEDLKSNIVNAELHVEEVAVIRPLLKYHCRPDIVFSVERPTLIDNFQYAFAS</sequence>
<proteinExistence type="predicted"/>
<dbReference type="RefSeq" id="WP_275472786.1">
    <property type="nucleotide sequence ID" value="NZ_CP162940.1"/>
</dbReference>
<gene>
    <name evidence="1" type="ORF">KKP3000_000956</name>
</gene>
<protein>
    <submittedName>
        <fullName evidence="1">Uncharacterized protein</fullName>
    </submittedName>
</protein>
<name>A0ABV5AIT1_9BACL</name>
<accession>A0ABV5AIT1</accession>